<dbReference type="GO" id="GO:0009887">
    <property type="term" value="P:animal organ morphogenesis"/>
    <property type="evidence" value="ECO:0007669"/>
    <property type="project" value="UniProtKB-ARBA"/>
</dbReference>
<dbReference type="GO" id="GO:0012505">
    <property type="term" value="C:endomembrane system"/>
    <property type="evidence" value="ECO:0007669"/>
    <property type="project" value="UniProtKB-SubCell"/>
</dbReference>
<dbReference type="InterPro" id="IPR000299">
    <property type="entry name" value="FERM_domain"/>
</dbReference>
<dbReference type="Pfam" id="PF18379">
    <property type="entry name" value="FERM_F1"/>
    <property type="match status" value="1"/>
</dbReference>
<evidence type="ECO:0000256" key="13">
    <source>
        <dbReference type="ARBA" id="ARBA00051245"/>
    </source>
</evidence>
<dbReference type="InterPro" id="IPR019748">
    <property type="entry name" value="FERM_central"/>
</dbReference>
<keyword evidence="7" id="KW-0418">Kinase</keyword>
<evidence type="ECO:0000256" key="9">
    <source>
        <dbReference type="ARBA" id="ARBA00022999"/>
    </source>
</evidence>
<feature type="compositionally biased region" description="Acidic residues" evidence="17">
    <location>
        <begin position="1142"/>
        <end position="1154"/>
    </location>
</feature>
<dbReference type="SUPFAM" id="SSF55550">
    <property type="entry name" value="SH2 domain"/>
    <property type="match status" value="1"/>
</dbReference>
<dbReference type="Proteomes" id="UP001627154">
    <property type="component" value="Unassembled WGS sequence"/>
</dbReference>
<dbReference type="InterPro" id="IPR051286">
    <property type="entry name" value="JAK"/>
</dbReference>
<dbReference type="InterPro" id="IPR019749">
    <property type="entry name" value="Band_41_domain"/>
</dbReference>
<keyword evidence="11" id="KW-0829">Tyrosine-protein kinase</keyword>
<evidence type="ECO:0000256" key="16">
    <source>
        <dbReference type="SAM" id="Coils"/>
    </source>
</evidence>
<keyword evidence="5" id="KW-0677">Repeat</keyword>
<feature type="compositionally biased region" description="Polar residues" evidence="17">
    <location>
        <begin position="1155"/>
        <end position="1167"/>
    </location>
</feature>
<dbReference type="GO" id="GO:0030182">
    <property type="term" value="P:neuron differentiation"/>
    <property type="evidence" value="ECO:0007669"/>
    <property type="project" value="UniProtKB-ARBA"/>
</dbReference>
<name>A0ABD2X9Y5_9HYME</name>
<keyword evidence="22" id="KW-1185">Reference proteome</keyword>
<dbReference type="SMART" id="SM00295">
    <property type="entry name" value="B41"/>
    <property type="match status" value="1"/>
</dbReference>
<evidence type="ECO:0000313" key="22">
    <source>
        <dbReference type="Proteomes" id="UP001627154"/>
    </source>
</evidence>
<dbReference type="PROSITE" id="PS50011">
    <property type="entry name" value="PROTEIN_KINASE_DOM"/>
    <property type="match status" value="2"/>
</dbReference>
<dbReference type="AlphaFoldDB" id="A0ABD2X9Y5"/>
<evidence type="ECO:0000256" key="4">
    <source>
        <dbReference type="ARBA" id="ARBA00022679"/>
    </source>
</evidence>
<dbReference type="EMBL" id="JBJJXI010000037">
    <property type="protein sequence ID" value="KAL3402188.1"/>
    <property type="molecule type" value="Genomic_DNA"/>
</dbReference>
<evidence type="ECO:0000256" key="6">
    <source>
        <dbReference type="ARBA" id="ARBA00022741"/>
    </source>
</evidence>
<evidence type="ECO:0000256" key="8">
    <source>
        <dbReference type="ARBA" id="ARBA00022840"/>
    </source>
</evidence>
<dbReference type="PROSITE" id="PS00109">
    <property type="entry name" value="PROTEIN_KINASE_TYR"/>
    <property type="match status" value="1"/>
</dbReference>
<evidence type="ECO:0000259" key="20">
    <source>
        <dbReference type="PROSITE" id="PS50057"/>
    </source>
</evidence>
<evidence type="ECO:0000256" key="12">
    <source>
        <dbReference type="ARBA" id="ARBA00051243"/>
    </source>
</evidence>
<dbReference type="GO" id="GO:0005524">
    <property type="term" value="F:ATP binding"/>
    <property type="evidence" value="ECO:0007669"/>
    <property type="project" value="UniProtKB-UniRule"/>
</dbReference>
<feature type="domain" description="SH2" evidence="18">
    <location>
        <begin position="320"/>
        <end position="402"/>
    </location>
</feature>
<evidence type="ECO:0000256" key="3">
    <source>
        <dbReference type="ARBA" id="ARBA00022553"/>
    </source>
</evidence>
<evidence type="ECO:0000256" key="2">
    <source>
        <dbReference type="ARBA" id="ARBA00011903"/>
    </source>
</evidence>
<dbReference type="SMART" id="SM00219">
    <property type="entry name" value="TyrKc"/>
    <property type="match status" value="2"/>
</dbReference>
<dbReference type="InterPro" id="IPR011009">
    <property type="entry name" value="Kinase-like_dom_sf"/>
</dbReference>
<evidence type="ECO:0000256" key="5">
    <source>
        <dbReference type="ARBA" id="ARBA00022737"/>
    </source>
</evidence>
<proteinExistence type="predicted"/>
<dbReference type="FunFam" id="1.10.510.10:FF:001512">
    <property type="entry name" value="Receptor tyrosine-protein kinase erbB-2"/>
    <property type="match status" value="1"/>
</dbReference>
<keyword evidence="6 15" id="KW-0547">Nucleotide-binding</keyword>
<accession>A0ABD2X9Y5</accession>
<dbReference type="PRINTS" id="PR00109">
    <property type="entry name" value="TYRKINASE"/>
</dbReference>
<keyword evidence="3" id="KW-0597">Phosphoprotein</keyword>
<dbReference type="CDD" id="cd14473">
    <property type="entry name" value="FERM_B-lobe"/>
    <property type="match status" value="1"/>
</dbReference>
<dbReference type="Pfam" id="PF07714">
    <property type="entry name" value="PK_Tyr_Ser-Thr"/>
    <property type="match status" value="2"/>
</dbReference>
<evidence type="ECO:0000259" key="19">
    <source>
        <dbReference type="PROSITE" id="PS50011"/>
    </source>
</evidence>
<keyword evidence="16" id="KW-0175">Coiled coil</keyword>
<dbReference type="Gene3D" id="3.30.200.20">
    <property type="entry name" value="Phosphorylase Kinase, domain 1"/>
    <property type="match status" value="1"/>
</dbReference>
<evidence type="ECO:0000256" key="17">
    <source>
        <dbReference type="SAM" id="MobiDB-lite"/>
    </source>
</evidence>
<dbReference type="InterPro" id="IPR041155">
    <property type="entry name" value="FERM_F1"/>
</dbReference>
<dbReference type="PROSITE" id="PS00107">
    <property type="entry name" value="PROTEIN_KINASE_ATP"/>
    <property type="match status" value="1"/>
</dbReference>
<comment type="subcellular location">
    <subcellularLocation>
        <location evidence="1">Endomembrane system</location>
    </subcellularLocation>
</comment>
<feature type="coiled-coil region" evidence="16">
    <location>
        <begin position="884"/>
        <end position="911"/>
    </location>
</feature>
<dbReference type="PANTHER" id="PTHR45807:SF7">
    <property type="entry name" value="TYROSINE-PROTEIN KINASE HOPSCOTCH"/>
    <property type="match status" value="1"/>
</dbReference>
<dbReference type="GO" id="GO:0002009">
    <property type="term" value="P:morphogenesis of an epithelium"/>
    <property type="evidence" value="ECO:0007669"/>
    <property type="project" value="UniProtKB-ARBA"/>
</dbReference>
<dbReference type="GO" id="GO:0004714">
    <property type="term" value="F:transmembrane receptor protein tyrosine kinase activity"/>
    <property type="evidence" value="ECO:0007669"/>
    <property type="project" value="UniProtKB-EC"/>
</dbReference>
<dbReference type="PROSITE" id="PS50001">
    <property type="entry name" value="SH2"/>
    <property type="match status" value="1"/>
</dbReference>
<comment type="catalytic activity">
    <reaction evidence="13">
        <text>L-tyrosyl-[protein] + ATP = O-phospho-L-tyrosyl-[protein] + ADP + H(+)</text>
        <dbReference type="Rhea" id="RHEA:10596"/>
        <dbReference type="Rhea" id="RHEA-COMP:10136"/>
        <dbReference type="Rhea" id="RHEA-COMP:20101"/>
        <dbReference type="ChEBI" id="CHEBI:15378"/>
        <dbReference type="ChEBI" id="CHEBI:30616"/>
        <dbReference type="ChEBI" id="CHEBI:46858"/>
        <dbReference type="ChEBI" id="CHEBI:61978"/>
        <dbReference type="ChEBI" id="CHEBI:456216"/>
        <dbReference type="EC" id="2.7.10.2"/>
    </reaction>
</comment>
<dbReference type="GO" id="GO:0050793">
    <property type="term" value="P:regulation of developmental process"/>
    <property type="evidence" value="ECO:0007669"/>
    <property type="project" value="UniProtKB-ARBA"/>
</dbReference>
<comment type="catalytic activity">
    <reaction evidence="12">
        <text>L-tyrosyl-[protein] + ATP = O-phospho-L-tyrosyl-[protein] + ADP + H(+)</text>
        <dbReference type="Rhea" id="RHEA:10596"/>
        <dbReference type="Rhea" id="RHEA-COMP:10136"/>
        <dbReference type="Rhea" id="RHEA-COMP:20101"/>
        <dbReference type="ChEBI" id="CHEBI:15378"/>
        <dbReference type="ChEBI" id="CHEBI:30616"/>
        <dbReference type="ChEBI" id="CHEBI:46858"/>
        <dbReference type="ChEBI" id="CHEBI:61978"/>
        <dbReference type="ChEBI" id="CHEBI:456216"/>
        <dbReference type="EC" id="2.7.10.1"/>
    </reaction>
</comment>
<keyword evidence="10" id="KW-0472">Membrane</keyword>
<feature type="domain" description="Protein kinase" evidence="19">
    <location>
        <begin position="475"/>
        <end position="734"/>
    </location>
</feature>
<dbReference type="GO" id="GO:0051130">
    <property type="term" value="P:positive regulation of cellular component organization"/>
    <property type="evidence" value="ECO:0007669"/>
    <property type="project" value="UniProtKB-ARBA"/>
</dbReference>
<evidence type="ECO:0000256" key="14">
    <source>
        <dbReference type="PROSITE-ProRule" id="PRU00191"/>
    </source>
</evidence>
<protein>
    <recommendedName>
        <fullName evidence="2">non-specific protein-tyrosine kinase</fullName>
        <ecNumber evidence="2">2.7.10.2</ecNumber>
    </recommendedName>
</protein>
<comment type="caution">
    <text evidence="21">The sequence shown here is derived from an EMBL/GenBank/DDBJ whole genome shotgun (WGS) entry which is preliminary data.</text>
</comment>
<evidence type="ECO:0000313" key="21">
    <source>
        <dbReference type="EMBL" id="KAL3402188.1"/>
    </source>
</evidence>
<reference evidence="21 22" key="1">
    <citation type="journal article" date="2024" name="bioRxiv">
        <title>A reference genome for Trichogramma kaykai: A tiny desert-dwelling parasitoid wasp with competing sex-ratio distorters.</title>
        <authorList>
            <person name="Culotta J."/>
            <person name="Lindsey A.R."/>
        </authorList>
    </citation>
    <scope>NUCLEOTIDE SEQUENCE [LARGE SCALE GENOMIC DNA]</scope>
    <source>
        <strain evidence="21 22">KSX58</strain>
    </source>
</reference>
<feature type="region of interest" description="Disordered" evidence="17">
    <location>
        <begin position="1142"/>
        <end position="1167"/>
    </location>
</feature>
<evidence type="ECO:0000256" key="1">
    <source>
        <dbReference type="ARBA" id="ARBA00004308"/>
    </source>
</evidence>
<evidence type="ECO:0000256" key="11">
    <source>
        <dbReference type="ARBA" id="ARBA00023137"/>
    </source>
</evidence>
<keyword evidence="4" id="KW-0808">Transferase</keyword>
<organism evidence="21 22">
    <name type="scientific">Trichogramma kaykai</name>
    <dbReference type="NCBI Taxonomy" id="54128"/>
    <lineage>
        <taxon>Eukaryota</taxon>
        <taxon>Metazoa</taxon>
        <taxon>Ecdysozoa</taxon>
        <taxon>Arthropoda</taxon>
        <taxon>Hexapoda</taxon>
        <taxon>Insecta</taxon>
        <taxon>Pterygota</taxon>
        <taxon>Neoptera</taxon>
        <taxon>Endopterygota</taxon>
        <taxon>Hymenoptera</taxon>
        <taxon>Apocrita</taxon>
        <taxon>Proctotrupomorpha</taxon>
        <taxon>Chalcidoidea</taxon>
        <taxon>Trichogrammatidae</taxon>
        <taxon>Trichogramma</taxon>
    </lineage>
</organism>
<feature type="domain" description="FERM" evidence="20">
    <location>
        <begin position="6"/>
        <end position="301"/>
    </location>
</feature>
<dbReference type="InterPro" id="IPR017441">
    <property type="entry name" value="Protein_kinase_ATP_BS"/>
</dbReference>
<dbReference type="EC" id="2.7.10.2" evidence="2"/>
<evidence type="ECO:0000259" key="18">
    <source>
        <dbReference type="PROSITE" id="PS50001"/>
    </source>
</evidence>
<dbReference type="GO" id="GO:0048468">
    <property type="term" value="P:cell development"/>
    <property type="evidence" value="ECO:0007669"/>
    <property type="project" value="UniProtKB-ARBA"/>
</dbReference>
<feature type="binding site" evidence="15">
    <location>
        <position position="887"/>
    </location>
    <ligand>
        <name>ATP</name>
        <dbReference type="ChEBI" id="CHEBI:30616"/>
    </ligand>
</feature>
<dbReference type="GO" id="GO:0071944">
    <property type="term" value="C:cell periphery"/>
    <property type="evidence" value="ECO:0007669"/>
    <property type="project" value="UniProtKB-ARBA"/>
</dbReference>
<dbReference type="SMART" id="SM00220">
    <property type="entry name" value="S_TKc"/>
    <property type="match status" value="1"/>
</dbReference>
<evidence type="ECO:0000256" key="7">
    <source>
        <dbReference type="ARBA" id="ARBA00022777"/>
    </source>
</evidence>
<evidence type="ECO:0000256" key="15">
    <source>
        <dbReference type="PROSITE-ProRule" id="PRU10141"/>
    </source>
</evidence>
<keyword evidence="8 15" id="KW-0067">ATP-binding</keyword>
<evidence type="ECO:0000256" key="10">
    <source>
        <dbReference type="ARBA" id="ARBA00023136"/>
    </source>
</evidence>
<dbReference type="InterPro" id="IPR008266">
    <property type="entry name" value="Tyr_kinase_AS"/>
</dbReference>
<dbReference type="CDD" id="cd00192">
    <property type="entry name" value="PTKc"/>
    <property type="match status" value="1"/>
</dbReference>
<dbReference type="SUPFAM" id="SSF56112">
    <property type="entry name" value="Protein kinase-like (PK-like)"/>
    <property type="match status" value="2"/>
</dbReference>
<dbReference type="InterPro" id="IPR036860">
    <property type="entry name" value="SH2_dom_sf"/>
</dbReference>
<dbReference type="InterPro" id="IPR000719">
    <property type="entry name" value="Prot_kinase_dom"/>
</dbReference>
<keyword evidence="9 14" id="KW-0727">SH2 domain</keyword>
<dbReference type="InterPro" id="IPR000980">
    <property type="entry name" value="SH2"/>
</dbReference>
<dbReference type="PROSITE" id="PS50057">
    <property type="entry name" value="FERM_3"/>
    <property type="match status" value="1"/>
</dbReference>
<dbReference type="InterPro" id="IPR001245">
    <property type="entry name" value="Ser-Thr/Tyr_kinase_cat_dom"/>
</dbReference>
<gene>
    <name evidence="21" type="ORF">TKK_004734</name>
</gene>
<feature type="domain" description="Protein kinase" evidence="19">
    <location>
        <begin position="854"/>
        <end position="1135"/>
    </location>
</feature>
<sequence length="1167" mass="133326">MDNEKIAIVYVALDLKVINVAFSDGWTAEDLCIKICQQFGIGPVARHLFALRKHLNNNETAWMHASCKLDAQSKNKFDFRLRFKPANLQSLKEIDHRAYDYYFQQAKSDVLLSKVPDIVYEKHKKEIIGLGVTDMCRVMMEKDISREAIIADYKKYIPKEYMKKHAFFVKKPVTAALNRIPQLNASYVKEQYLNQFHNMAPNYLREEFRAIMVRQGQSIIRVAIRVNASEITYCSMDAPTPDWITLCAIEELCFISMRLNHTIEVSRKNGVPANLRFQSDSALRSFVSALDGYYRLTIKWTFNLCVDAITPSLERLNKLRCHGPIGGEFSYAKIDEKRSNRAGTFILRESETKYDTYYVDWCGQDGKTRTRKIEKIGPDDYALSDTYQRYKSIAEFIKLHKDPNKAPYLKECLPPSEYDKSPLLLICASMQNCGDLLADEGAIAELLDKRPAVISPQELQVYKSQPFAKSKESLERYRHSPCIGPFTTLYKTMWRITKGKRIETVLKLLKDEESQFTPDFLKLAQKWGQLRSSALVRLYGVTLSPSVGMLLELVKLGPLDVYLRTNPPQSISISDLVEAAASLTTAVWHLEENGVVHGNIRCRKLMVHAHTNNSFIVKLVDPGIFVYKPSDVHWLPPECYSNPDTARRSTFADVWAIGTTMWEIFSRGSVLPPTRDIESVKKFYASGKRLPPPGDCPPEVYRLMKECWCEISEGTRKQPHAIMRDINQIKHQVYNVNRNHDYAVAYPKRLSNASTILAHEAEINQERVDSASTDGDSRNSSVYTTRTLLPWEDTSDSTASTIIAAPWGSSTFDADDLTAEDLDWWTRQHEVEETDTTLLGQMQSIFELDQDCTVILQGKIGQGFYGEVFLGIIEKDMHADPTQVALKKLKMNTLENDIKDFEREISIMKTLRHQNIVGIIGVISEPQVCLVMEYVKHGSLQSYLAIHRESLTEKILLNFALDIATGMKYLGSKNIVHRDLATRNVLVAEDNRLKISDFGLAQVTSGKSDYYILQTNRDLPIKWYAPESLIEGRFSPRTDVWSYGVTLFEIFSFGEDPLLPEFVSKDNKNSIDKSQCVFSTHNMELYKALQNGSRLPCPRTCPQEIYVKIMVPCWNFSSHERPCFKTLTKILKKIINPDAVDDVDDSVNGDEEDQINLTNNNDKNQRR</sequence>
<dbReference type="PANTHER" id="PTHR45807">
    <property type="entry name" value="TYROSINE-PROTEIN KINASE HOPSCOTCH"/>
    <property type="match status" value="1"/>
</dbReference>
<dbReference type="Gene3D" id="1.10.510.10">
    <property type="entry name" value="Transferase(Phosphotransferase) domain 1"/>
    <property type="match status" value="2"/>
</dbReference>
<dbReference type="GO" id="GO:0004715">
    <property type="term" value="F:non-membrane spanning protein tyrosine kinase activity"/>
    <property type="evidence" value="ECO:0007669"/>
    <property type="project" value="UniProtKB-EC"/>
</dbReference>
<dbReference type="InterPro" id="IPR020635">
    <property type="entry name" value="Tyr_kinase_cat_dom"/>
</dbReference>